<sequence length="229" mass="25381">MTLLIPKIVLTGSVKCLHCLLDNTLMNPHVFMLATAGRVVDALRLLQCRRAYCLLSVVNYTNGLIIVSWLFAAYGDVIDLLYCVASCLFGIAITALYLNRPLLMVPDVVYKVTVSFCALFYSIQEADTGLQGAVCRLLLVIAAVALQFTENYVLFLSLSAIHLEMQHLVQRRPPPTYDQLSALELCQQDGPCTTAKIIVFAQVPEVTRPETPPPCYELAVESLRSARQQ</sequence>
<feature type="transmembrane region" description="Helical" evidence="1">
    <location>
        <begin position="77"/>
        <end position="96"/>
    </location>
</feature>
<evidence type="ECO:0000256" key="1">
    <source>
        <dbReference type="SAM" id="Phobius"/>
    </source>
</evidence>
<dbReference type="AlphaFoldDB" id="A0A016VDR5"/>
<comment type="caution">
    <text evidence="2">The sequence shown here is derived from an EMBL/GenBank/DDBJ whole genome shotgun (WGS) entry which is preliminary data.</text>
</comment>
<gene>
    <name evidence="2" type="primary">Acey_s0013.g2161</name>
    <name evidence="2" type="ORF">Y032_0013g2161</name>
</gene>
<keyword evidence="1" id="KW-0812">Transmembrane</keyword>
<organism evidence="2 3">
    <name type="scientific">Ancylostoma ceylanicum</name>
    <dbReference type="NCBI Taxonomy" id="53326"/>
    <lineage>
        <taxon>Eukaryota</taxon>
        <taxon>Metazoa</taxon>
        <taxon>Ecdysozoa</taxon>
        <taxon>Nematoda</taxon>
        <taxon>Chromadorea</taxon>
        <taxon>Rhabditida</taxon>
        <taxon>Rhabditina</taxon>
        <taxon>Rhabditomorpha</taxon>
        <taxon>Strongyloidea</taxon>
        <taxon>Ancylostomatidae</taxon>
        <taxon>Ancylostomatinae</taxon>
        <taxon>Ancylostoma</taxon>
    </lineage>
</organism>
<keyword evidence="3" id="KW-1185">Reference proteome</keyword>
<keyword evidence="1" id="KW-0472">Membrane</keyword>
<feature type="transmembrane region" description="Helical" evidence="1">
    <location>
        <begin position="51"/>
        <end position="71"/>
    </location>
</feature>
<proteinExistence type="predicted"/>
<evidence type="ECO:0000313" key="2">
    <source>
        <dbReference type="EMBL" id="EYC24893.1"/>
    </source>
</evidence>
<protein>
    <submittedName>
        <fullName evidence="2">Uncharacterized protein</fullName>
    </submittedName>
</protein>
<reference evidence="3" key="1">
    <citation type="journal article" date="2015" name="Nat. Genet.">
        <title>The genome and transcriptome of the zoonotic hookworm Ancylostoma ceylanicum identify infection-specific gene families.</title>
        <authorList>
            <person name="Schwarz E.M."/>
            <person name="Hu Y."/>
            <person name="Antoshechkin I."/>
            <person name="Miller M.M."/>
            <person name="Sternberg P.W."/>
            <person name="Aroian R.V."/>
        </authorList>
    </citation>
    <scope>NUCLEOTIDE SEQUENCE</scope>
    <source>
        <strain evidence="3">HY135</strain>
    </source>
</reference>
<dbReference type="EMBL" id="JARK01001349">
    <property type="protein sequence ID" value="EYC24893.1"/>
    <property type="molecule type" value="Genomic_DNA"/>
</dbReference>
<name>A0A016VDR5_9BILA</name>
<keyword evidence="1" id="KW-1133">Transmembrane helix</keyword>
<evidence type="ECO:0000313" key="3">
    <source>
        <dbReference type="Proteomes" id="UP000024635"/>
    </source>
</evidence>
<accession>A0A016VDR5</accession>
<dbReference type="Proteomes" id="UP000024635">
    <property type="component" value="Unassembled WGS sequence"/>
</dbReference>
<dbReference type="OrthoDB" id="5806835at2759"/>